<evidence type="ECO:0000259" key="2">
    <source>
        <dbReference type="Pfam" id="PF13643"/>
    </source>
</evidence>
<organism evidence="3 4">
    <name type="scientific">Cytobacillus horneckiae</name>
    <dbReference type="NCBI Taxonomy" id="549687"/>
    <lineage>
        <taxon>Bacteria</taxon>
        <taxon>Bacillati</taxon>
        <taxon>Bacillota</taxon>
        <taxon>Bacilli</taxon>
        <taxon>Bacillales</taxon>
        <taxon>Bacillaceae</taxon>
        <taxon>Cytobacillus</taxon>
    </lineage>
</organism>
<dbReference type="Pfam" id="PF13643">
    <property type="entry name" value="DUF4145"/>
    <property type="match status" value="1"/>
</dbReference>
<keyword evidence="1" id="KW-1133">Transmembrane helix</keyword>
<feature type="transmembrane region" description="Helical" evidence="1">
    <location>
        <begin position="6"/>
        <end position="27"/>
    </location>
</feature>
<dbReference type="AlphaFoldDB" id="A0A2N0ZBX9"/>
<name>A0A2N0ZBX9_9BACI</name>
<reference evidence="3 4" key="1">
    <citation type="journal article" date="2010" name="Int. J. Syst. Evol. Microbiol.">
        <title>Bacillus horneckiae sp. nov., isolated from a spacecraft-assembly clean room.</title>
        <authorList>
            <person name="Vaishampayan P."/>
            <person name="Probst A."/>
            <person name="Krishnamurthi S."/>
            <person name="Ghosh S."/>
            <person name="Osman S."/>
            <person name="McDowall A."/>
            <person name="Ruckmani A."/>
            <person name="Mayilraj S."/>
            <person name="Venkateswaran K."/>
        </authorList>
    </citation>
    <scope>NUCLEOTIDE SEQUENCE [LARGE SCALE GENOMIC DNA]</scope>
    <source>
        <strain evidence="4">1PO1SC</strain>
    </source>
</reference>
<proteinExistence type="predicted"/>
<protein>
    <recommendedName>
        <fullName evidence="2">DUF4145 domain-containing protein</fullName>
    </recommendedName>
</protein>
<dbReference type="Proteomes" id="UP000233343">
    <property type="component" value="Unassembled WGS sequence"/>
</dbReference>
<evidence type="ECO:0000313" key="3">
    <source>
        <dbReference type="EMBL" id="PKG26985.1"/>
    </source>
</evidence>
<dbReference type="EMBL" id="PISD01000053">
    <property type="protein sequence ID" value="PKG26985.1"/>
    <property type="molecule type" value="Genomic_DNA"/>
</dbReference>
<dbReference type="RefSeq" id="WP_066196559.1">
    <property type="nucleotide sequence ID" value="NZ_JAFDQP010000006.1"/>
</dbReference>
<comment type="caution">
    <text evidence="3">The sequence shown here is derived from an EMBL/GenBank/DDBJ whole genome shotgun (WGS) entry which is preliminary data.</text>
</comment>
<evidence type="ECO:0000256" key="1">
    <source>
        <dbReference type="SAM" id="Phobius"/>
    </source>
</evidence>
<keyword evidence="1" id="KW-0472">Membrane</keyword>
<accession>A0A2N0ZBX9</accession>
<feature type="domain" description="DUF4145" evidence="2">
    <location>
        <begin position="80"/>
        <end position="157"/>
    </location>
</feature>
<keyword evidence="1" id="KW-0812">Transmembrane</keyword>
<sequence length="182" mass="20935">MNTLEFVSAIIKALSWPMVVLICVFLLRNPLSKILTNLNRLSYNNLEMVFEQKLNQLETTLDDNEQMNFDIYQTNNKDLEILTIAQVSPNAAIIMAWALIEHELKNLLNSNNLLENKKSNPLSLINLLLKNELLDNETIATLHDLRELRNTAAHSHQETLSYLQAIKYYELVKKIISILKGC</sequence>
<keyword evidence="4" id="KW-1185">Reference proteome</keyword>
<evidence type="ECO:0000313" key="4">
    <source>
        <dbReference type="Proteomes" id="UP000233343"/>
    </source>
</evidence>
<gene>
    <name evidence="3" type="ORF">CWS20_21305</name>
</gene>
<dbReference type="InterPro" id="IPR025285">
    <property type="entry name" value="DUF4145"/>
</dbReference>